<keyword evidence="3" id="KW-1185">Reference proteome</keyword>
<evidence type="ECO:0000313" key="3">
    <source>
        <dbReference type="Proteomes" id="UP000023152"/>
    </source>
</evidence>
<evidence type="ECO:0000256" key="1">
    <source>
        <dbReference type="SAM" id="MobiDB-lite"/>
    </source>
</evidence>
<feature type="region of interest" description="Disordered" evidence="1">
    <location>
        <begin position="134"/>
        <end position="169"/>
    </location>
</feature>
<feature type="compositionally biased region" description="Polar residues" evidence="1">
    <location>
        <begin position="65"/>
        <end position="84"/>
    </location>
</feature>
<proteinExistence type="predicted"/>
<dbReference type="AlphaFoldDB" id="X6NBN8"/>
<feature type="compositionally biased region" description="Basic residues" evidence="1">
    <location>
        <begin position="142"/>
        <end position="164"/>
    </location>
</feature>
<protein>
    <submittedName>
        <fullName evidence="2">Uncharacterized protein</fullName>
    </submittedName>
</protein>
<name>X6NBN8_RETFI</name>
<dbReference type="Proteomes" id="UP000023152">
    <property type="component" value="Unassembled WGS sequence"/>
</dbReference>
<organism evidence="2 3">
    <name type="scientific">Reticulomyxa filosa</name>
    <dbReference type="NCBI Taxonomy" id="46433"/>
    <lineage>
        <taxon>Eukaryota</taxon>
        <taxon>Sar</taxon>
        <taxon>Rhizaria</taxon>
        <taxon>Retaria</taxon>
        <taxon>Foraminifera</taxon>
        <taxon>Monothalamids</taxon>
        <taxon>Reticulomyxidae</taxon>
        <taxon>Reticulomyxa</taxon>
    </lineage>
</organism>
<comment type="caution">
    <text evidence="2">The sequence shown here is derived from an EMBL/GenBank/DDBJ whole genome shotgun (WGS) entry which is preliminary data.</text>
</comment>
<gene>
    <name evidence="2" type="ORF">RFI_13787</name>
</gene>
<evidence type="ECO:0000313" key="2">
    <source>
        <dbReference type="EMBL" id="ETO23391.1"/>
    </source>
</evidence>
<reference evidence="2 3" key="1">
    <citation type="journal article" date="2013" name="Curr. Biol.">
        <title>The Genome of the Foraminiferan Reticulomyxa filosa.</title>
        <authorList>
            <person name="Glockner G."/>
            <person name="Hulsmann N."/>
            <person name="Schleicher M."/>
            <person name="Noegel A.A."/>
            <person name="Eichinger L."/>
            <person name="Gallinger C."/>
            <person name="Pawlowski J."/>
            <person name="Sierra R."/>
            <person name="Euteneuer U."/>
            <person name="Pillet L."/>
            <person name="Moustafa A."/>
            <person name="Platzer M."/>
            <person name="Groth M."/>
            <person name="Szafranski K."/>
            <person name="Schliwa M."/>
        </authorList>
    </citation>
    <scope>NUCLEOTIDE SEQUENCE [LARGE SCALE GENOMIC DNA]</scope>
</reference>
<dbReference type="EMBL" id="ASPP01009986">
    <property type="protein sequence ID" value="ETO23391.1"/>
    <property type="molecule type" value="Genomic_DNA"/>
</dbReference>
<feature type="region of interest" description="Disordered" evidence="1">
    <location>
        <begin position="13"/>
        <end position="84"/>
    </location>
</feature>
<sequence length="224" mass="25477">MTTIIPTVHIPVFVNNNSDSSNNSSDVSSLPMNSTTMSNNSSSAHVDKKVKKQENMKPIVLPSLPKSSTNLNHKNGDTLSQQNHNDTNIFASEDEDLLNEIWDLYLTEIQQKKQAKQQSYASLFVNSSDFINDSLDSDHQKKEKNKKKSRSIKTKKGKQKKTKQQNKTAKVWNNTTKSIFIWIGVVFPRGYGRSTARMQRIESSYQNDRGWLWGKISKLLVCPL</sequence>
<accession>X6NBN8</accession>
<feature type="compositionally biased region" description="Low complexity" evidence="1">
    <location>
        <begin position="14"/>
        <end position="43"/>
    </location>
</feature>